<name>A0A7X9S1W4_9BACT</name>
<dbReference type="EMBL" id="JABANE010000204">
    <property type="protein sequence ID" value="NME72759.1"/>
    <property type="molecule type" value="Genomic_DNA"/>
</dbReference>
<dbReference type="RefSeq" id="WP_169660930.1">
    <property type="nucleotide sequence ID" value="NZ_JABANE010000204.1"/>
</dbReference>
<protein>
    <submittedName>
        <fullName evidence="1">Uncharacterized protein</fullName>
    </submittedName>
</protein>
<sequence length="68" mass="7950">MKFSQLEFKRSVLSKDKVFKEDQPFIDFIIDGISLSKLLGETIDPLTTYGWGINKKFELSYAERLINF</sequence>
<dbReference type="Proteomes" id="UP000576082">
    <property type="component" value="Unassembled WGS sequence"/>
</dbReference>
<gene>
    <name evidence="1" type="ORF">HHU12_32675</name>
</gene>
<evidence type="ECO:0000313" key="2">
    <source>
        <dbReference type="Proteomes" id="UP000576082"/>
    </source>
</evidence>
<reference evidence="1 2" key="1">
    <citation type="submission" date="2020-04" db="EMBL/GenBank/DDBJ databases">
        <title>Flammeovirga sp. SR4, a novel species isolated from seawater.</title>
        <authorList>
            <person name="Wang X."/>
        </authorList>
    </citation>
    <scope>NUCLEOTIDE SEQUENCE [LARGE SCALE GENOMIC DNA]</scope>
    <source>
        <strain evidence="1 2">ATCC 23126</strain>
    </source>
</reference>
<evidence type="ECO:0000313" key="1">
    <source>
        <dbReference type="EMBL" id="NME72759.1"/>
    </source>
</evidence>
<dbReference type="AlphaFoldDB" id="A0A7X9S1W4"/>
<keyword evidence="2" id="KW-1185">Reference proteome</keyword>
<accession>A0A7X9S1W4</accession>
<organism evidence="1 2">
    <name type="scientific">Flammeovirga aprica JL-4</name>
    <dbReference type="NCBI Taxonomy" id="694437"/>
    <lineage>
        <taxon>Bacteria</taxon>
        <taxon>Pseudomonadati</taxon>
        <taxon>Bacteroidota</taxon>
        <taxon>Cytophagia</taxon>
        <taxon>Cytophagales</taxon>
        <taxon>Flammeovirgaceae</taxon>
        <taxon>Flammeovirga</taxon>
    </lineage>
</organism>
<comment type="caution">
    <text evidence="1">The sequence shown here is derived from an EMBL/GenBank/DDBJ whole genome shotgun (WGS) entry which is preliminary data.</text>
</comment>
<proteinExistence type="predicted"/>